<accession>A0A1J7JGM8</accession>
<dbReference type="InParanoid" id="A0A1J7JGM8"/>
<protein>
    <submittedName>
        <fullName evidence="1">Uncharacterized protein</fullName>
    </submittedName>
</protein>
<dbReference type="AlphaFoldDB" id="A0A1J7JGM8"/>
<organism evidence="1 2">
    <name type="scientific">Coniochaeta ligniaria NRRL 30616</name>
    <dbReference type="NCBI Taxonomy" id="1408157"/>
    <lineage>
        <taxon>Eukaryota</taxon>
        <taxon>Fungi</taxon>
        <taxon>Dikarya</taxon>
        <taxon>Ascomycota</taxon>
        <taxon>Pezizomycotina</taxon>
        <taxon>Sordariomycetes</taxon>
        <taxon>Sordariomycetidae</taxon>
        <taxon>Coniochaetales</taxon>
        <taxon>Coniochaetaceae</taxon>
        <taxon>Coniochaeta</taxon>
    </lineage>
</organism>
<proteinExistence type="predicted"/>
<keyword evidence="2" id="KW-1185">Reference proteome</keyword>
<gene>
    <name evidence="1" type="ORF">CONLIGDRAFT_375993</name>
</gene>
<name>A0A1J7JGM8_9PEZI</name>
<evidence type="ECO:0000313" key="2">
    <source>
        <dbReference type="Proteomes" id="UP000182658"/>
    </source>
</evidence>
<dbReference type="EMBL" id="KV875098">
    <property type="protein sequence ID" value="OIW28420.1"/>
    <property type="molecule type" value="Genomic_DNA"/>
</dbReference>
<reference evidence="1 2" key="1">
    <citation type="submission" date="2016-10" db="EMBL/GenBank/DDBJ databases">
        <title>Draft genome sequence of Coniochaeta ligniaria NRRL30616, a lignocellulolytic fungus for bioabatement of inhibitors in plant biomass hydrolysates.</title>
        <authorList>
            <consortium name="DOE Joint Genome Institute"/>
            <person name="Jimenez D.J."/>
            <person name="Hector R.E."/>
            <person name="Riley R."/>
            <person name="Sun H."/>
            <person name="Grigoriev I.V."/>
            <person name="Van Elsas J.D."/>
            <person name="Nichols N.N."/>
        </authorList>
    </citation>
    <scope>NUCLEOTIDE SEQUENCE [LARGE SCALE GENOMIC DNA]</scope>
    <source>
        <strain evidence="1 2">NRRL 30616</strain>
    </source>
</reference>
<dbReference type="Proteomes" id="UP000182658">
    <property type="component" value="Unassembled WGS sequence"/>
</dbReference>
<sequence>MASTNKEGTRRAVHDSQFHSLRIPRAWFTVQLGQRRSWKLPVSSTPLKLDASTTFGIDDSTSVRLTRIIRGTKERCLKYPSRQSCSQSATPLATSQTSTDNQIIKSTLGGFFVPSLVLAPVYLDHRITRKSGAMVID</sequence>
<evidence type="ECO:0000313" key="1">
    <source>
        <dbReference type="EMBL" id="OIW28420.1"/>
    </source>
</evidence>